<comment type="caution">
    <text evidence="2">The sequence shown here is derived from an EMBL/GenBank/DDBJ whole genome shotgun (WGS) entry which is preliminary data.</text>
</comment>
<keyword evidence="3" id="KW-1185">Reference proteome</keyword>
<evidence type="ECO:0000313" key="2">
    <source>
        <dbReference type="EMBL" id="GBP61291.1"/>
    </source>
</evidence>
<organism evidence="2 3">
    <name type="scientific">Eumeta variegata</name>
    <name type="common">Bagworm moth</name>
    <name type="synonym">Eumeta japonica</name>
    <dbReference type="NCBI Taxonomy" id="151549"/>
    <lineage>
        <taxon>Eukaryota</taxon>
        <taxon>Metazoa</taxon>
        <taxon>Ecdysozoa</taxon>
        <taxon>Arthropoda</taxon>
        <taxon>Hexapoda</taxon>
        <taxon>Insecta</taxon>
        <taxon>Pterygota</taxon>
        <taxon>Neoptera</taxon>
        <taxon>Endopterygota</taxon>
        <taxon>Lepidoptera</taxon>
        <taxon>Glossata</taxon>
        <taxon>Ditrysia</taxon>
        <taxon>Tineoidea</taxon>
        <taxon>Psychidae</taxon>
        <taxon>Oiketicinae</taxon>
        <taxon>Eumeta</taxon>
    </lineage>
</organism>
<dbReference type="EMBL" id="BGZK01000810">
    <property type="protein sequence ID" value="GBP61291.1"/>
    <property type="molecule type" value="Genomic_DNA"/>
</dbReference>
<name>A0A4C1XBL3_EUMVA</name>
<gene>
    <name evidence="2" type="ORF">EVAR_53203_1</name>
</gene>
<keyword evidence="1" id="KW-0472">Membrane</keyword>
<sequence length="127" mass="14020">MRLLSCNTIPSHSSSSVTRFCVAAPFVYCERSREALCIVLLFPDLSSRGAAAGESLRDRGGVVIERRDERTKRKGKEKIHYSLVYTTVAPAHVSLTVLFHGLFLTVLLSHFFQFGRAAKSLSPPSPP</sequence>
<evidence type="ECO:0000313" key="3">
    <source>
        <dbReference type="Proteomes" id="UP000299102"/>
    </source>
</evidence>
<dbReference type="Proteomes" id="UP000299102">
    <property type="component" value="Unassembled WGS sequence"/>
</dbReference>
<protein>
    <recommendedName>
        <fullName evidence="4">Transmembrane protein</fullName>
    </recommendedName>
</protein>
<evidence type="ECO:0008006" key="4">
    <source>
        <dbReference type="Google" id="ProtNLM"/>
    </source>
</evidence>
<accession>A0A4C1XBL3</accession>
<keyword evidence="1" id="KW-1133">Transmembrane helix</keyword>
<keyword evidence="1" id="KW-0812">Transmembrane</keyword>
<evidence type="ECO:0000256" key="1">
    <source>
        <dbReference type="SAM" id="Phobius"/>
    </source>
</evidence>
<reference evidence="2 3" key="1">
    <citation type="journal article" date="2019" name="Commun. Biol.">
        <title>The bagworm genome reveals a unique fibroin gene that provides high tensile strength.</title>
        <authorList>
            <person name="Kono N."/>
            <person name="Nakamura H."/>
            <person name="Ohtoshi R."/>
            <person name="Tomita M."/>
            <person name="Numata K."/>
            <person name="Arakawa K."/>
        </authorList>
    </citation>
    <scope>NUCLEOTIDE SEQUENCE [LARGE SCALE GENOMIC DNA]</scope>
</reference>
<dbReference type="AlphaFoldDB" id="A0A4C1XBL3"/>
<feature type="transmembrane region" description="Helical" evidence="1">
    <location>
        <begin position="83"/>
        <end position="112"/>
    </location>
</feature>
<proteinExistence type="predicted"/>